<proteinExistence type="inferred from homology"/>
<dbReference type="PIRSF" id="PIRSF000097">
    <property type="entry name" value="AKR"/>
    <property type="match status" value="1"/>
</dbReference>
<dbReference type="EMBL" id="JACHHJ010000005">
    <property type="protein sequence ID" value="MBB6451134.1"/>
    <property type="molecule type" value="Genomic_DNA"/>
</dbReference>
<comment type="similarity">
    <text evidence="1">Belongs to the aldo/keto reductase family.</text>
</comment>
<dbReference type="InterPro" id="IPR023210">
    <property type="entry name" value="NADP_OxRdtase_dom"/>
</dbReference>
<dbReference type="SUPFAM" id="SSF51430">
    <property type="entry name" value="NAD(P)-linked oxidoreductase"/>
    <property type="match status" value="1"/>
</dbReference>
<dbReference type="PANTHER" id="PTHR43827">
    <property type="entry name" value="2,5-DIKETO-D-GLUCONIC ACID REDUCTASE"/>
    <property type="match status" value="1"/>
</dbReference>
<reference evidence="8 9" key="1">
    <citation type="submission" date="2020-08" db="EMBL/GenBank/DDBJ databases">
        <title>Genomic Encyclopedia of Type Strains, Phase IV (KMG-IV): sequencing the most valuable type-strain genomes for metagenomic binning, comparative biology and taxonomic classification.</title>
        <authorList>
            <person name="Goeker M."/>
        </authorList>
    </citation>
    <scope>NUCLEOTIDE SEQUENCE [LARGE SCALE GENOMIC DNA]</scope>
    <source>
        <strain evidence="8 9">DSM 21769</strain>
    </source>
</reference>
<accession>A0A841PTN0</accession>
<dbReference type="PRINTS" id="PR00069">
    <property type="entry name" value="ALDKETRDTASE"/>
</dbReference>
<dbReference type="AlphaFoldDB" id="A0A841PTN0"/>
<evidence type="ECO:0000256" key="6">
    <source>
        <dbReference type="PIRSR" id="PIRSR000097-3"/>
    </source>
</evidence>
<evidence type="ECO:0000256" key="1">
    <source>
        <dbReference type="ARBA" id="ARBA00007905"/>
    </source>
</evidence>
<dbReference type="GO" id="GO:0016616">
    <property type="term" value="F:oxidoreductase activity, acting on the CH-OH group of donors, NAD or NADP as acceptor"/>
    <property type="evidence" value="ECO:0007669"/>
    <property type="project" value="UniProtKB-ARBA"/>
</dbReference>
<dbReference type="PROSITE" id="PS00798">
    <property type="entry name" value="ALDOKETO_REDUCTASE_1"/>
    <property type="match status" value="1"/>
</dbReference>
<dbReference type="InterPro" id="IPR036812">
    <property type="entry name" value="NAD(P)_OxRdtase_dom_sf"/>
</dbReference>
<keyword evidence="9" id="KW-1185">Reference proteome</keyword>
<evidence type="ECO:0000313" key="9">
    <source>
        <dbReference type="Proteomes" id="UP000568839"/>
    </source>
</evidence>
<keyword evidence="2" id="KW-0521">NADP</keyword>
<evidence type="ECO:0000256" key="5">
    <source>
        <dbReference type="PIRSR" id="PIRSR000097-2"/>
    </source>
</evidence>
<evidence type="ECO:0000259" key="7">
    <source>
        <dbReference type="Pfam" id="PF00248"/>
    </source>
</evidence>
<dbReference type="PROSITE" id="PS00063">
    <property type="entry name" value="ALDOKETO_REDUCTASE_3"/>
    <property type="match status" value="1"/>
</dbReference>
<dbReference type="CDD" id="cd19071">
    <property type="entry name" value="AKR_AKR1-5-like"/>
    <property type="match status" value="1"/>
</dbReference>
<dbReference type="Gene3D" id="3.20.20.100">
    <property type="entry name" value="NADP-dependent oxidoreductase domain"/>
    <property type="match status" value="1"/>
</dbReference>
<name>A0A841PTN0_9BACL</name>
<evidence type="ECO:0000256" key="4">
    <source>
        <dbReference type="PIRSR" id="PIRSR000097-1"/>
    </source>
</evidence>
<evidence type="ECO:0000256" key="2">
    <source>
        <dbReference type="ARBA" id="ARBA00022857"/>
    </source>
</evidence>
<evidence type="ECO:0000313" key="8">
    <source>
        <dbReference type="EMBL" id="MBB6451134.1"/>
    </source>
</evidence>
<feature type="domain" description="NADP-dependent oxidoreductase" evidence="7">
    <location>
        <begin position="33"/>
        <end position="259"/>
    </location>
</feature>
<feature type="binding site" evidence="5">
    <location>
        <position position="109"/>
    </location>
    <ligand>
        <name>substrate</name>
    </ligand>
</feature>
<dbReference type="InterPro" id="IPR020471">
    <property type="entry name" value="AKR"/>
</dbReference>
<dbReference type="Proteomes" id="UP000568839">
    <property type="component" value="Unassembled WGS sequence"/>
</dbReference>
<organism evidence="8 9">
    <name type="scientific">Geomicrobium halophilum</name>
    <dbReference type="NCBI Taxonomy" id="549000"/>
    <lineage>
        <taxon>Bacteria</taxon>
        <taxon>Bacillati</taxon>
        <taxon>Bacillota</taxon>
        <taxon>Bacilli</taxon>
        <taxon>Bacillales</taxon>
        <taxon>Geomicrobium</taxon>
    </lineage>
</organism>
<dbReference type="Pfam" id="PF00248">
    <property type="entry name" value="Aldo_ket_red"/>
    <property type="match status" value="1"/>
</dbReference>
<keyword evidence="3" id="KW-0560">Oxidoreductase</keyword>
<dbReference type="PROSITE" id="PS00062">
    <property type="entry name" value="ALDOKETO_REDUCTASE_2"/>
    <property type="match status" value="1"/>
</dbReference>
<dbReference type="FunFam" id="3.20.20.100:FF:000015">
    <property type="entry name" value="Oxidoreductase, aldo/keto reductase family"/>
    <property type="match status" value="1"/>
</dbReference>
<sequence length="275" mass="31593">MVHQSMKDVIRFNNGVVMPQHGFGIYLINDPSVIEKALDAGYRSFDTAQMYGNEALLGETLNESDVKREELFITTKIANENQGYDSTLASFEQSLADLGISQVDLLLVHWPSHQHMFETWKAFERLYEENVARAIGVCNFNREHIEKLTTKANVKPVINQIECHPYLTQYPLKDYLDEQEIVTEAWSPLGRGMVLSDIQLEKIAEKYNKTVAQVILRWHLQQDTVIIPKSATASRIEANTAIYDFQLTEEDMAVIDRLNKEERRGPNPDQVFMEI</sequence>
<dbReference type="RefSeq" id="WP_246407542.1">
    <property type="nucleotide sequence ID" value="NZ_JACHHJ010000005.1"/>
</dbReference>
<gene>
    <name evidence="8" type="ORF">HNR44_003128</name>
</gene>
<protein>
    <submittedName>
        <fullName evidence="8">Diketogulonate reductase-like aldo/keto reductase</fullName>
    </submittedName>
</protein>
<evidence type="ECO:0000256" key="3">
    <source>
        <dbReference type="ARBA" id="ARBA00023002"/>
    </source>
</evidence>
<dbReference type="PANTHER" id="PTHR43827:SF3">
    <property type="entry name" value="NADP-DEPENDENT OXIDOREDUCTASE DOMAIN-CONTAINING PROTEIN"/>
    <property type="match status" value="1"/>
</dbReference>
<feature type="site" description="Lowers pKa of active site Tyr" evidence="6">
    <location>
        <position position="76"/>
    </location>
</feature>
<dbReference type="InterPro" id="IPR018170">
    <property type="entry name" value="Aldo/ket_reductase_CS"/>
</dbReference>
<feature type="active site" description="Proton donor" evidence="4">
    <location>
        <position position="51"/>
    </location>
</feature>
<comment type="caution">
    <text evidence="8">The sequence shown here is derived from an EMBL/GenBank/DDBJ whole genome shotgun (WGS) entry which is preliminary data.</text>
</comment>